<proteinExistence type="predicted"/>
<dbReference type="GO" id="GO:0015074">
    <property type="term" value="P:DNA integration"/>
    <property type="evidence" value="ECO:0007669"/>
    <property type="project" value="InterPro"/>
</dbReference>
<keyword evidence="4" id="KW-1185">Reference proteome</keyword>
<evidence type="ECO:0000313" key="4">
    <source>
        <dbReference type="Proteomes" id="UP000323000"/>
    </source>
</evidence>
<evidence type="ECO:0000259" key="2">
    <source>
        <dbReference type="PROSITE" id="PS50994"/>
    </source>
</evidence>
<feature type="domain" description="Integrase catalytic" evidence="2">
    <location>
        <begin position="1"/>
        <end position="100"/>
    </location>
</feature>
<comment type="caution">
    <text evidence="3">The sequence shown here is derived from an EMBL/GenBank/DDBJ whole genome shotgun (WGS) entry which is preliminary data.</text>
</comment>
<dbReference type="InterPro" id="IPR057670">
    <property type="entry name" value="SH3_retrovirus"/>
</dbReference>
<feature type="region of interest" description="Disordered" evidence="1">
    <location>
        <begin position="289"/>
        <end position="313"/>
    </location>
</feature>
<dbReference type="PANTHER" id="PTHR42648:SF26">
    <property type="entry name" value="INTEGRASE CATALYTIC DOMAIN-CONTAINING PROTEIN"/>
    <property type="match status" value="1"/>
</dbReference>
<dbReference type="InterPro" id="IPR039537">
    <property type="entry name" value="Retrotran_Ty1/copia-like"/>
</dbReference>
<accession>A0A5C7HN95</accession>
<dbReference type="InterPro" id="IPR036397">
    <property type="entry name" value="RNaseH_sf"/>
</dbReference>
<dbReference type="AlphaFoldDB" id="A0A5C7HN95"/>
<dbReference type="Pfam" id="PF25597">
    <property type="entry name" value="SH3_retrovirus"/>
    <property type="match status" value="1"/>
</dbReference>
<dbReference type="InterPro" id="IPR012337">
    <property type="entry name" value="RNaseH-like_sf"/>
</dbReference>
<evidence type="ECO:0000256" key="1">
    <source>
        <dbReference type="SAM" id="MobiDB-lite"/>
    </source>
</evidence>
<dbReference type="SUPFAM" id="SSF53098">
    <property type="entry name" value="Ribonuclease H-like"/>
    <property type="match status" value="1"/>
</dbReference>
<sequence length="313" mass="35688">MPFQRSNITVKASLKLVYSDVWGPAPMLSIEGHRYYIAFVDAYTRFTWIFPFKLKYDAFSVFVKFKKTIELQPDRKIKCFQADIGGEYQPFVPYLTEMGVLVEAFSTSALLINNLPTTVLQFMSPFEKLFHRKPNYNFLKVFGCSCFPYLRDYSRHKLDFHTQKCVFIGYSSCHKGYRCLNKSGKVYISRNVVFNGLEFPYKAIFSPSMSSAAPKTSSFSHTRPNNSMSSLFQLFESAHAPKPAHIPAISRLLVEPHGESSSLSRDSRHDSSSVPLIASNFDRVLQDDDISHQPSLPTKNIHPMVTRSRTGSL</sequence>
<protein>
    <recommendedName>
        <fullName evidence="2">Integrase catalytic domain-containing protein</fullName>
    </recommendedName>
</protein>
<evidence type="ECO:0000313" key="3">
    <source>
        <dbReference type="EMBL" id="TXG57782.1"/>
    </source>
</evidence>
<dbReference type="EMBL" id="VAHF01000007">
    <property type="protein sequence ID" value="TXG57782.1"/>
    <property type="molecule type" value="Genomic_DNA"/>
</dbReference>
<dbReference type="PANTHER" id="PTHR42648">
    <property type="entry name" value="TRANSPOSASE, PUTATIVE-RELATED"/>
    <property type="match status" value="1"/>
</dbReference>
<dbReference type="InterPro" id="IPR001584">
    <property type="entry name" value="Integrase_cat-core"/>
</dbReference>
<reference evidence="4" key="1">
    <citation type="journal article" date="2019" name="Gigascience">
        <title>De novo genome assembly of the endangered Acer yangbiense, a plant species with extremely small populations endemic to Yunnan Province, China.</title>
        <authorList>
            <person name="Yang J."/>
            <person name="Wariss H.M."/>
            <person name="Tao L."/>
            <person name="Zhang R."/>
            <person name="Yun Q."/>
            <person name="Hollingsworth P."/>
            <person name="Dao Z."/>
            <person name="Luo G."/>
            <person name="Guo H."/>
            <person name="Ma Y."/>
            <person name="Sun W."/>
        </authorList>
    </citation>
    <scope>NUCLEOTIDE SEQUENCE [LARGE SCALE GENOMIC DNA]</scope>
    <source>
        <strain evidence="4">cv. Malutang</strain>
    </source>
</reference>
<dbReference type="Proteomes" id="UP000323000">
    <property type="component" value="Chromosome 7"/>
</dbReference>
<organism evidence="3 4">
    <name type="scientific">Acer yangbiense</name>
    <dbReference type="NCBI Taxonomy" id="1000413"/>
    <lineage>
        <taxon>Eukaryota</taxon>
        <taxon>Viridiplantae</taxon>
        <taxon>Streptophyta</taxon>
        <taxon>Embryophyta</taxon>
        <taxon>Tracheophyta</taxon>
        <taxon>Spermatophyta</taxon>
        <taxon>Magnoliopsida</taxon>
        <taxon>eudicotyledons</taxon>
        <taxon>Gunneridae</taxon>
        <taxon>Pentapetalae</taxon>
        <taxon>rosids</taxon>
        <taxon>malvids</taxon>
        <taxon>Sapindales</taxon>
        <taxon>Sapindaceae</taxon>
        <taxon>Hippocastanoideae</taxon>
        <taxon>Acereae</taxon>
        <taxon>Acer</taxon>
    </lineage>
</organism>
<dbReference type="OrthoDB" id="1938465at2759"/>
<gene>
    <name evidence="3" type="ORF">EZV62_015611</name>
</gene>
<dbReference type="PROSITE" id="PS50994">
    <property type="entry name" value="INTEGRASE"/>
    <property type="match status" value="1"/>
</dbReference>
<name>A0A5C7HN95_9ROSI</name>
<dbReference type="GO" id="GO:0003676">
    <property type="term" value="F:nucleic acid binding"/>
    <property type="evidence" value="ECO:0007669"/>
    <property type="project" value="InterPro"/>
</dbReference>
<dbReference type="Gene3D" id="3.30.420.10">
    <property type="entry name" value="Ribonuclease H-like superfamily/Ribonuclease H"/>
    <property type="match status" value="1"/>
</dbReference>